<dbReference type="PANTHER" id="PTHR18901:SF38">
    <property type="entry name" value="PSEUDOURIDINE-5'-PHOSPHATASE"/>
    <property type="match status" value="1"/>
</dbReference>
<evidence type="ECO:0000313" key="1">
    <source>
        <dbReference type="EMBL" id="MCC2240955.1"/>
    </source>
</evidence>
<dbReference type="CDD" id="cd07505">
    <property type="entry name" value="HAD_BPGM-like"/>
    <property type="match status" value="1"/>
</dbReference>
<dbReference type="GO" id="GO:0016791">
    <property type="term" value="F:phosphatase activity"/>
    <property type="evidence" value="ECO:0007669"/>
    <property type="project" value="TreeGrafter"/>
</dbReference>
<dbReference type="InterPro" id="IPR036412">
    <property type="entry name" value="HAD-like_sf"/>
</dbReference>
<dbReference type="InterPro" id="IPR041492">
    <property type="entry name" value="HAD_2"/>
</dbReference>
<sequence length="215" mass="24637">MIDNRMGAIFDLDGTLLDSMGVWRKIDEDFLGKRGFVVPDDYLVAITSKNFDAAAEYTKERFNLPESEEEIIKEWFDMAIEAYTNEVKLKAGVIDYLKQLKEEGIKIAAATSSDERLFRPCLTHCGIMKYFDAFTVTQEVKRGKGFPDVYQLAAEKLSLKPEQCVVYEDILKGVEGAKMDDFYVVGVEDIHSSYEKNEIMQLSDRYILSFEELLD</sequence>
<dbReference type="Pfam" id="PF13419">
    <property type="entry name" value="HAD_2"/>
    <property type="match status" value="1"/>
</dbReference>
<reference evidence="1" key="1">
    <citation type="submission" date="2021-10" db="EMBL/GenBank/DDBJ databases">
        <title>Anaerobic single-cell dispensing facilitates the cultivation of human gut bacteria.</title>
        <authorList>
            <person name="Afrizal A."/>
        </authorList>
    </citation>
    <scope>NUCLEOTIDE SEQUENCE</scope>
    <source>
        <strain evidence="1">CLA-AA-H204</strain>
    </source>
</reference>
<name>A0AAW4WE04_9FIRM</name>
<dbReference type="Gene3D" id="1.10.150.240">
    <property type="entry name" value="Putative phosphatase, domain 2"/>
    <property type="match status" value="1"/>
</dbReference>
<dbReference type="SUPFAM" id="SSF56784">
    <property type="entry name" value="HAD-like"/>
    <property type="match status" value="1"/>
</dbReference>
<accession>A0AAW4WE04</accession>
<dbReference type="InterPro" id="IPR023198">
    <property type="entry name" value="PGP-like_dom2"/>
</dbReference>
<dbReference type="SFLD" id="SFLDS00003">
    <property type="entry name" value="Haloacid_Dehalogenase"/>
    <property type="match status" value="1"/>
</dbReference>
<dbReference type="SFLD" id="SFLDG01129">
    <property type="entry name" value="C1.5:_HAD__Beta-PGM__Phosphata"/>
    <property type="match status" value="1"/>
</dbReference>
<protein>
    <submittedName>
        <fullName evidence="1">HAD family phosphatase</fullName>
    </submittedName>
</protein>
<dbReference type="EMBL" id="JAJEQW010000001">
    <property type="protein sequence ID" value="MCC2240955.1"/>
    <property type="molecule type" value="Genomic_DNA"/>
</dbReference>
<dbReference type="RefSeq" id="WP_227709468.1">
    <property type="nucleotide sequence ID" value="NZ_JAJEQW010000001.1"/>
</dbReference>
<gene>
    <name evidence="1" type="ORF">LKD47_01385</name>
</gene>
<evidence type="ECO:0000313" key="2">
    <source>
        <dbReference type="Proteomes" id="UP001198893"/>
    </source>
</evidence>
<dbReference type="Gene3D" id="3.40.50.1000">
    <property type="entry name" value="HAD superfamily/HAD-like"/>
    <property type="match status" value="1"/>
</dbReference>
<dbReference type="PRINTS" id="PR00413">
    <property type="entry name" value="HADHALOGNASE"/>
</dbReference>
<dbReference type="InterPro" id="IPR006439">
    <property type="entry name" value="HAD-SF_hydro_IA"/>
</dbReference>
<organism evidence="1 2">
    <name type="scientific">Roseburia amylophila</name>
    <dbReference type="NCBI Taxonomy" id="2981794"/>
    <lineage>
        <taxon>Bacteria</taxon>
        <taxon>Bacillati</taxon>
        <taxon>Bacillota</taxon>
        <taxon>Clostridia</taxon>
        <taxon>Lachnospirales</taxon>
        <taxon>Lachnospiraceae</taxon>
        <taxon>Roseburia</taxon>
    </lineage>
</organism>
<dbReference type="NCBIfam" id="TIGR01509">
    <property type="entry name" value="HAD-SF-IA-v3"/>
    <property type="match status" value="1"/>
</dbReference>
<dbReference type="PANTHER" id="PTHR18901">
    <property type="entry name" value="2-DEOXYGLUCOSE-6-PHOSPHATE PHOSPHATASE 2"/>
    <property type="match status" value="1"/>
</dbReference>
<dbReference type="Proteomes" id="UP001198893">
    <property type="component" value="Unassembled WGS sequence"/>
</dbReference>
<comment type="caution">
    <text evidence="1">The sequence shown here is derived from an EMBL/GenBank/DDBJ whole genome shotgun (WGS) entry which is preliminary data.</text>
</comment>
<dbReference type="AlphaFoldDB" id="A0AAW4WE04"/>
<proteinExistence type="predicted"/>
<dbReference type="InterPro" id="IPR023214">
    <property type="entry name" value="HAD_sf"/>
</dbReference>